<evidence type="ECO:0000313" key="2">
    <source>
        <dbReference type="EMBL" id="MBB6694614.1"/>
    </source>
</evidence>
<keyword evidence="1" id="KW-1133">Transmembrane helix</keyword>
<keyword evidence="1" id="KW-0812">Transmembrane</keyword>
<name>A0A841U932_9BACL</name>
<organism evidence="2 3">
    <name type="scientific">Cohnella xylanilytica</name>
    <dbReference type="NCBI Taxonomy" id="557555"/>
    <lineage>
        <taxon>Bacteria</taxon>
        <taxon>Bacillati</taxon>
        <taxon>Bacillota</taxon>
        <taxon>Bacilli</taxon>
        <taxon>Bacillales</taxon>
        <taxon>Paenibacillaceae</taxon>
        <taxon>Cohnella</taxon>
    </lineage>
</organism>
<feature type="transmembrane region" description="Helical" evidence="1">
    <location>
        <begin position="42"/>
        <end position="60"/>
    </location>
</feature>
<gene>
    <name evidence="2" type="ORF">H7B90_24765</name>
</gene>
<feature type="transmembrane region" description="Helical" evidence="1">
    <location>
        <begin position="107"/>
        <end position="129"/>
    </location>
</feature>
<accession>A0A841U932</accession>
<keyword evidence="1" id="KW-0472">Membrane</keyword>
<evidence type="ECO:0000313" key="3">
    <source>
        <dbReference type="Proteomes" id="UP000553776"/>
    </source>
</evidence>
<protein>
    <submittedName>
        <fullName evidence="2">Uncharacterized protein</fullName>
    </submittedName>
</protein>
<evidence type="ECO:0000256" key="1">
    <source>
        <dbReference type="SAM" id="Phobius"/>
    </source>
</evidence>
<dbReference type="RefSeq" id="WP_185138581.1">
    <property type="nucleotide sequence ID" value="NZ_BORM01000023.1"/>
</dbReference>
<dbReference type="EMBL" id="JACJVR010000098">
    <property type="protein sequence ID" value="MBB6694614.1"/>
    <property type="molecule type" value="Genomic_DNA"/>
</dbReference>
<feature type="transmembrane region" description="Helical" evidence="1">
    <location>
        <begin position="136"/>
        <end position="154"/>
    </location>
</feature>
<sequence>MTFSQVIRFLAVCSIIGGFFRAAMTPFALALGLDSIPELICGVLGTLFMGIGMFGVYFLHLKKFGKLGFAAFALHSVGSFLIMALVFDSLTFKVYEPSMLQSPMPPWPVAVTGMTSMPIIILSMILFPISIFRTKLYSKLSAILLLLTPVLNFMPYVSDVGPLLWGAAFVLYGIEAWKQAAPGRTPELTLERVGA</sequence>
<dbReference type="AlphaFoldDB" id="A0A841U932"/>
<feature type="transmembrane region" description="Helical" evidence="1">
    <location>
        <begin position="67"/>
        <end position="87"/>
    </location>
</feature>
<reference evidence="2 3" key="1">
    <citation type="submission" date="2020-08" db="EMBL/GenBank/DDBJ databases">
        <title>Cohnella phylogeny.</title>
        <authorList>
            <person name="Dunlap C."/>
        </authorList>
    </citation>
    <scope>NUCLEOTIDE SEQUENCE [LARGE SCALE GENOMIC DNA]</scope>
    <source>
        <strain evidence="2 3">DSM 25239</strain>
    </source>
</reference>
<comment type="caution">
    <text evidence="2">The sequence shown here is derived from an EMBL/GenBank/DDBJ whole genome shotgun (WGS) entry which is preliminary data.</text>
</comment>
<proteinExistence type="predicted"/>
<dbReference type="Proteomes" id="UP000553776">
    <property type="component" value="Unassembled WGS sequence"/>
</dbReference>
<keyword evidence="3" id="KW-1185">Reference proteome</keyword>